<gene>
    <name evidence="10" type="ORF">EYS09_21725</name>
</gene>
<evidence type="ECO:0000313" key="11">
    <source>
        <dbReference type="Proteomes" id="UP000292452"/>
    </source>
</evidence>
<feature type="transmembrane region" description="Helical" evidence="8">
    <location>
        <begin position="417"/>
        <end position="437"/>
    </location>
</feature>
<feature type="transmembrane region" description="Helical" evidence="8">
    <location>
        <begin position="97"/>
        <end position="117"/>
    </location>
</feature>
<evidence type="ECO:0000256" key="2">
    <source>
        <dbReference type="ARBA" id="ARBA00022475"/>
    </source>
</evidence>
<keyword evidence="2" id="KW-1003">Cell membrane</keyword>
<feature type="domain" description="Integral membrane bound transporter" evidence="9">
    <location>
        <begin position="384"/>
        <end position="506"/>
    </location>
</feature>
<evidence type="ECO:0000256" key="4">
    <source>
        <dbReference type="ARBA" id="ARBA00022989"/>
    </source>
</evidence>
<feature type="transmembrane region" description="Helical" evidence="8">
    <location>
        <begin position="124"/>
        <end position="143"/>
    </location>
</feature>
<dbReference type="RefSeq" id="WP_131124487.1">
    <property type="nucleotide sequence ID" value="NZ_SIXH01000207.1"/>
</dbReference>
<feature type="transmembrane region" description="Helical" evidence="8">
    <location>
        <begin position="149"/>
        <end position="168"/>
    </location>
</feature>
<feature type="transmembrane region" description="Helical" evidence="8">
    <location>
        <begin position="373"/>
        <end position="397"/>
    </location>
</feature>
<feature type="transmembrane region" description="Helical" evidence="8">
    <location>
        <begin position="21"/>
        <end position="43"/>
    </location>
</feature>
<feature type="compositionally biased region" description="Basic and acidic residues" evidence="7">
    <location>
        <begin position="696"/>
        <end position="710"/>
    </location>
</feature>
<comment type="caution">
    <text evidence="10">The sequence shown here is derived from an EMBL/GenBank/DDBJ whole genome shotgun (WGS) entry which is preliminary data.</text>
</comment>
<dbReference type="PANTHER" id="PTHR30509:SF8">
    <property type="entry name" value="INNER MEMBRANE PROTEIN YCCS"/>
    <property type="match status" value="1"/>
</dbReference>
<keyword evidence="4 8" id="KW-1133">Transmembrane helix</keyword>
<evidence type="ECO:0000256" key="8">
    <source>
        <dbReference type="SAM" id="Phobius"/>
    </source>
</evidence>
<name>A0A4Q9HRL6_STRKA</name>
<evidence type="ECO:0000256" key="1">
    <source>
        <dbReference type="ARBA" id="ARBA00004651"/>
    </source>
</evidence>
<keyword evidence="11" id="KW-1185">Reference proteome</keyword>
<evidence type="ECO:0000256" key="3">
    <source>
        <dbReference type="ARBA" id="ARBA00022692"/>
    </source>
</evidence>
<comment type="similarity">
    <text evidence="6">Belongs to the YccS/YhfK family.</text>
</comment>
<feature type="region of interest" description="Disordered" evidence="7">
    <location>
        <begin position="683"/>
        <end position="719"/>
    </location>
</feature>
<reference evidence="10 11" key="1">
    <citation type="submission" date="2019-02" db="EMBL/GenBank/DDBJ databases">
        <title>Draft Genome Sequence of Streptomyces sp. AM-2504, identified by 16S rRNA comparative analysis as a Streptomyces Kasugaensis strain.</title>
        <authorList>
            <person name="Napolioni V."/>
            <person name="Giuliodori A.M."/>
            <person name="Spurio R."/>
            <person name="Fabbretti A."/>
        </authorList>
    </citation>
    <scope>NUCLEOTIDE SEQUENCE [LARGE SCALE GENOMIC DNA]</scope>
    <source>
        <strain evidence="10 11">AM-2504</strain>
    </source>
</reference>
<dbReference type="EMBL" id="SIXH01000207">
    <property type="protein sequence ID" value="TBO57623.1"/>
    <property type="molecule type" value="Genomic_DNA"/>
</dbReference>
<keyword evidence="3 8" id="KW-0812">Transmembrane</keyword>
<keyword evidence="5 8" id="KW-0472">Membrane</keyword>
<evidence type="ECO:0000259" key="9">
    <source>
        <dbReference type="Pfam" id="PF13515"/>
    </source>
</evidence>
<dbReference type="AlphaFoldDB" id="A0A4Q9HRL6"/>
<dbReference type="Proteomes" id="UP000292452">
    <property type="component" value="Unassembled WGS sequence"/>
</dbReference>
<evidence type="ECO:0000256" key="5">
    <source>
        <dbReference type="ARBA" id="ARBA00023136"/>
    </source>
</evidence>
<organism evidence="10 11">
    <name type="scientific">Streptomyces kasugaensis</name>
    <dbReference type="NCBI Taxonomy" id="1946"/>
    <lineage>
        <taxon>Bacteria</taxon>
        <taxon>Bacillati</taxon>
        <taxon>Actinomycetota</taxon>
        <taxon>Actinomycetes</taxon>
        <taxon>Kitasatosporales</taxon>
        <taxon>Streptomycetaceae</taxon>
        <taxon>Streptomyces</taxon>
    </lineage>
</organism>
<protein>
    <submittedName>
        <fullName evidence="10">FUSC family protein</fullName>
    </submittedName>
</protein>
<accession>A0A4Q9HRL6</accession>
<feature type="transmembrane region" description="Helical" evidence="8">
    <location>
        <begin position="442"/>
        <end position="460"/>
    </location>
</feature>
<dbReference type="PANTHER" id="PTHR30509">
    <property type="entry name" value="P-HYDROXYBENZOIC ACID EFFLUX PUMP SUBUNIT-RELATED"/>
    <property type="match status" value="1"/>
</dbReference>
<dbReference type="Pfam" id="PF13515">
    <property type="entry name" value="FUSC_2"/>
    <property type="match status" value="1"/>
</dbReference>
<evidence type="ECO:0000313" key="10">
    <source>
        <dbReference type="EMBL" id="TBO57623.1"/>
    </source>
</evidence>
<proteinExistence type="inferred from homology"/>
<sequence length="719" mass="76195">MTWSRALKQTARSGLTIERAKLTPVIAVRGTIGVAIVIGLALWLGNPTLAVSSAFGAFASGIATFQRSMRPRPVLALAVAAGLAVSTFLGYLAASHIVWFLLLLVGWTFLAGMAWAIGPVTGLAGTQTVAIMLVTVTLPTSVLGALTHAALIAFGGLVQATLIVVFPVRPWGVQRDALADALAAEADYARRLRHDPVAPFDPQPLMDARLASAVTPRQAKRRPVQLHGPRGLAERVRPVLASLADPVVGVPLNGPERDRARDLLGAAATVLDAVASAVRHARPVRLPPEAMATLEVPVSGPMLTGAARRSAYRLISLLADAVELTDEPVRATRPTTPAERGHLLRPSVPRLVPVALRALRREARWSSHIFRHALRVCAVAAAGYLLGTALPFGHGYWAPLTSVMVMRPDFAQTYSRGVARFSGTLVGVAIGGAIMALAHPGMYICAALAVVCVLLMYLLMRTGVSVTSACVAAYVVFLLGIAGAGWEQTVLERIVLTLVGGLLAMLSYALFPAWETPKLRDRLAEWLAANGRYALAVLDGYARPAQRRPRQVREALLDSRAARAAWEESEARAAKEPVRHRGLSRSTADAASAALGTMGRVTMILEAHLPGKDAEPSPGAAAFATELRASLERAVQDVRERRAPDWGALRAVWEDWDAGSGGQDVALRAADLLLDALDELAQALSRGPGGRNRAARGPERRGDGGTRGERGTAAADENG</sequence>
<feature type="transmembrane region" description="Helical" evidence="8">
    <location>
        <begin position="73"/>
        <end position="91"/>
    </location>
</feature>
<evidence type="ECO:0000256" key="6">
    <source>
        <dbReference type="ARBA" id="ARBA00043993"/>
    </source>
</evidence>
<feature type="transmembrane region" description="Helical" evidence="8">
    <location>
        <begin position="493"/>
        <end position="514"/>
    </location>
</feature>
<evidence type="ECO:0000256" key="7">
    <source>
        <dbReference type="SAM" id="MobiDB-lite"/>
    </source>
</evidence>
<dbReference type="GO" id="GO:0005886">
    <property type="term" value="C:plasma membrane"/>
    <property type="evidence" value="ECO:0007669"/>
    <property type="project" value="UniProtKB-SubCell"/>
</dbReference>
<comment type="subcellular location">
    <subcellularLocation>
        <location evidence="1">Cell membrane</location>
        <topology evidence="1">Multi-pass membrane protein</topology>
    </subcellularLocation>
</comment>
<dbReference type="InterPro" id="IPR049453">
    <property type="entry name" value="Memb_transporter_dom"/>
</dbReference>
<feature type="transmembrane region" description="Helical" evidence="8">
    <location>
        <begin position="466"/>
        <end position="486"/>
    </location>
</feature>